<dbReference type="PANTHER" id="PTHR45886:SF14">
    <property type="entry name" value="NUCLEAR HORMONE RECEPTOR FAMILY-RELATED"/>
    <property type="match status" value="1"/>
</dbReference>
<evidence type="ECO:0000256" key="1">
    <source>
        <dbReference type="ARBA" id="ARBA00005993"/>
    </source>
</evidence>
<comment type="similarity">
    <text evidence="1 10">Belongs to the nuclear hormone receptor family.</text>
</comment>
<dbReference type="Pfam" id="PF00105">
    <property type="entry name" value="zf-C4"/>
    <property type="match status" value="1"/>
</dbReference>
<evidence type="ECO:0000256" key="7">
    <source>
        <dbReference type="ARBA" id="ARBA00023163"/>
    </source>
</evidence>
<dbReference type="OMA" id="AVCHQKA"/>
<keyword evidence="8 10" id="KW-0675">Receptor</keyword>
<evidence type="ECO:0000259" key="12">
    <source>
        <dbReference type="PROSITE" id="PS51843"/>
    </source>
</evidence>
<reference evidence="14" key="1">
    <citation type="submission" date="2011-07" db="EMBL/GenBank/DDBJ databases">
        <authorList>
            <consortium name="Caenorhabditis brenneri Sequencing and Analysis Consortium"/>
            <person name="Wilson R.K."/>
        </authorList>
    </citation>
    <scope>NUCLEOTIDE SEQUENCE [LARGE SCALE GENOMIC DNA]</scope>
    <source>
        <strain evidence="14">PB2801</strain>
    </source>
</reference>
<dbReference type="PRINTS" id="PR00047">
    <property type="entry name" value="STROIDFINGER"/>
</dbReference>
<keyword evidence="7 10" id="KW-0804">Transcription</keyword>
<dbReference type="CDD" id="cd06157">
    <property type="entry name" value="NR_LBD"/>
    <property type="match status" value="1"/>
</dbReference>
<dbReference type="PROSITE" id="PS00031">
    <property type="entry name" value="NUCLEAR_REC_DBD_1"/>
    <property type="match status" value="1"/>
</dbReference>
<organism evidence="14">
    <name type="scientific">Caenorhabditis brenneri</name>
    <name type="common">Nematode worm</name>
    <dbReference type="NCBI Taxonomy" id="135651"/>
    <lineage>
        <taxon>Eukaryota</taxon>
        <taxon>Metazoa</taxon>
        <taxon>Ecdysozoa</taxon>
        <taxon>Nematoda</taxon>
        <taxon>Chromadorea</taxon>
        <taxon>Rhabditida</taxon>
        <taxon>Rhabditina</taxon>
        <taxon>Rhabditomorpha</taxon>
        <taxon>Rhabditoidea</taxon>
        <taxon>Rhabditidae</taxon>
        <taxon>Peloderinae</taxon>
        <taxon>Caenorhabditis</taxon>
    </lineage>
</organism>
<dbReference type="AlphaFoldDB" id="G0MUA6"/>
<evidence type="ECO:0000256" key="10">
    <source>
        <dbReference type="RuleBase" id="RU004334"/>
    </source>
</evidence>
<evidence type="ECO:0000313" key="13">
    <source>
        <dbReference type="EMBL" id="EGT44013.1"/>
    </source>
</evidence>
<sequence length="387" mass="44461">MPILLPQRPNICSVCHQKAFGYNYDVVSCNACKMFFRRATTEKIDEHCKKDGKCFDGDDLWQTRPKCRACRYRKCLDLGMRHQQSTDSDTSSETSEPSSKRPVVVTVHKPIVTQVHIDSRLLQQITYLNQVRNEIYHVINVLEDPSFVDLVAREPQLGIYKRPDNNICWENTERRLKPWGSLGVLLVAEVIKTMDFYKELLLSDRVILLKSVAFKSHHLCIAYDSYAKKLGRVFAPTGGEMFPDVLFQIPKCKSIIMDLLTTPVKPLLDLKLTENEFLLLNMIVICNPGLGDLSPRGQRKIGNIQKECARLLFQICMRDDPIGGPVRYMNILAIDNSLNRQRHVTDQVVTTLRDCWAPGFFFSKVLTESYCPQLTEDKKQEILMKSK</sequence>
<dbReference type="HOGENOM" id="CLU_007368_3_0_1"/>
<dbReference type="InterPro" id="IPR035500">
    <property type="entry name" value="NHR-like_dom_sf"/>
</dbReference>
<dbReference type="SMART" id="SM00430">
    <property type="entry name" value="HOLI"/>
    <property type="match status" value="1"/>
</dbReference>
<keyword evidence="9 10" id="KW-0539">Nucleus</keyword>
<dbReference type="EMBL" id="GL379812">
    <property type="protein sequence ID" value="EGT44013.1"/>
    <property type="molecule type" value="Genomic_DNA"/>
</dbReference>
<keyword evidence="4 10" id="KW-0862">Zinc</keyword>
<keyword evidence="2 10" id="KW-0479">Metal-binding</keyword>
<dbReference type="InterPro" id="IPR001628">
    <property type="entry name" value="Znf_hrmn_rcpt"/>
</dbReference>
<evidence type="ECO:0000313" key="14">
    <source>
        <dbReference type="Proteomes" id="UP000008068"/>
    </source>
</evidence>
<dbReference type="PANTHER" id="PTHR45886">
    <property type="entry name" value="NUCLEAR HORMONE RECEPTOR FAMILY-RELATED-RELATED"/>
    <property type="match status" value="1"/>
</dbReference>
<proteinExistence type="inferred from homology"/>
<dbReference type="InterPro" id="IPR000536">
    <property type="entry name" value="Nucl_hrmn_rcpt_lig-bd"/>
</dbReference>
<dbReference type="GO" id="GO:0008270">
    <property type="term" value="F:zinc ion binding"/>
    <property type="evidence" value="ECO:0007669"/>
    <property type="project" value="UniProtKB-KW"/>
</dbReference>
<dbReference type="Gene3D" id="1.10.565.10">
    <property type="entry name" value="Retinoid X Receptor"/>
    <property type="match status" value="1"/>
</dbReference>
<dbReference type="Gene3D" id="3.30.50.10">
    <property type="entry name" value="Erythroid Transcription Factor GATA-1, subunit A"/>
    <property type="match status" value="1"/>
</dbReference>
<evidence type="ECO:0000256" key="8">
    <source>
        <dbReference type="ARBA" id="ARBA00023170"/>
    </source>
</evidence>
<feature type="domain" description="NR LBD" evidence="12">
    <location>
        <begin position="133"/>
        <end position="378"/>
    </location>
</feature>
<evidence type="ECO:0000256" key="2">
    <source>
        <dbReference type="ARBA" id="ARBA00022723"/>
    </source>
</evidence>
<dbReference type="GO" id="GO:0003700">
    <property type="term" value="F:DNA-binding transcription factor activity"/>
    <property type="evidence" value="ECO:0007669"/>
    <property type="project" value="InterPro"/>
</dbReference>
<evidence type="ECO:0000256" key="4">
    <source>
        <dbReference type="ARBA" id="ARBA00022833"/>
    </source>
</evidence>
<dbReference type="PROSITE" id="PS51843">
    <property type="entry name" value="NR_LBD"/>
    <property type="match status" value="1"/>
</dbReference>
<keyword evidence="14" id="KW-1185">Reference proteome</keyword>
<dbReference type="Pfam" id="PF00104">
    <property type="entry name" value="Hormone_recep"/>
    <property type="match status" value="1"/>
</dbReference>
<gene>
    <name evidence="13" type="primary">Cbn-nhr-166</name>
    <name evidence="13" type="ORF">CAEBREN_10011</name>
</gene>
<keyword evidence="6 10" id="KW-0238">DNA-binding</keyword>
<protein>
    <submittedName>
        <fullName evidence="13">CBN-NHR-166 protein</fullName>
    </submittedName>
</protein>
<dbReference type="SUPFAM" id="SSF48508">
    <property type="entry name" value="Nuclear receptor ligand-binding domain"/>
    <property type="match status" value="1"/>
</dbReference>
<evidence type="ECO:0000256" key="9">
    <source>
        <dbReference type="ARBA" id="ARBA00023242"/>
    </source>
</evidence>
<dbReference type="SMART" id="SM00399">
    <property type="entry name" value="ZnF_C4"/>
    <property type="match status" value="1"/>
</dbReference>
<dbReference type="STRING" id="135651.G0MUA6"/>
<dbReference type="SUPFAM" id="SSF57716">
    <property type="entry name" value="Glucocorticoid receptor-like (DNA-binding domain)"/>
    <property type="match status" value="1"/>
</dbReference>
<dbReference type="Proteomes" id="UP000008068">
    <property type="component" value="Unassembled WGS sequence"/>
</dbReference>
<dbReference type="OrthoDB" id="5855364at2759"/>
<dbReference type="GO" id="GO:0043565">
    <property type="term" value="F:sequence-specific DNA binding"/>
    <property type="evidence" value="ECO:0007669"/>
    <property type="project" value="InterPro"/>
</dbReference>
<comment type="subcellular location">
    <subcellularLocation>
        <location evidence="10">Nucleus</location>
    </subcellularLocation>
</comment>
<evidence type="ECO:0000259" key="11">
    <source>
        <dbReference type="PROSITE" id="PS51030"/>
    </source>
</evidence>
<dbReference type="GO" id="GO:0005634">
    <property type="term" value="C:nucleus"/>
    <property type="evidence" value="ECO:0007669"/>
    <property type="project" value="UniProtKB-SubCell"/>
</dbReference>
<accession>G0MUA6</accession>
<feature type="domain" description="Nuclear receptor" evidence="11">
    <location>
        <begin position="9"/>
        <end position="87"/>
    </location>
</feature>
<name>G0MUA6_CAEBE</name>
<evidence type="ECO:0000256" key="5">
    <source>
        <dbReference type="ARBA" id="ARBA00023015"/>
    </source>
</evidence>
<dbReference type="PROSITE" id="PS51030">
    <property type="entry name" value="NUCLEAR_REC_DBD_2"/>
    <property type="match status" value="1"/>
</dbReference>
<evidence type="ECO:0000256" key="6">
    <source>
        <dbReference type="ARBA" id="ARBA00023125"/>
    </source>
</evidence>
<keyword evidence="3 10" id="KW-0863">Zinc-finger</keyword>
<evidence type="ECO:0000256" key="3">
    <source>
        <dbReference type="ARBA" id="ARBA00022771"/>
    </source>
</evidence>
<dbReference type="InterPro" id="IPR013088">
    <property type="entry name" value="Znf_NHR/GATA"/>
</dbReference>
<dbReference type="InParanoid" id="G0MUA6"/>
<keyword evidence="5 10" id="KW-0805">Transcription regulation</keyword>
<dbReference type="eggNOG" id="ENOG502TGQ8">
    <property type="taxonomic scope" value="Eukaryota"/>
</dbReference>